<dbReference type="GO" id="GO:0004672">
    <property type="term" value="F:protein kinase activity"/>
    <property type="evidence" value="ECO:0007669"/>
    <property type="project" value="InterPro"/>
</dbReference>
<reference evidence="2 3" key="1">
    <citation type="submission" date="2019-07" db="EMBL/GenBank/DDBJ databases">
        <title>Whole genome shotgun sequence of Pseudonocardia sulfidoxydans NBRC 16205.</title>
        <authorList>
            <person name="Hosoyama A."/>
            <person name="Uohara A."/>
            <person name="Ohji S."/>
            <person name="Ichikawa N."/>
        </authorList>
    </citation>
    <scope>NUCLEOTIDE SEQUENCE [LARGE SCALE GENOMIC DNA]</scope>
    <source>
        <strain evidence="2 3">NBRC 16205</strain>
    </source>
</reference>
<dbReference type="Pfam" id="PF01636">
    <property type="entry name" value="APH"/>
    <property type="match status" value="1"/>
</dbReference>
<feature type="domain" description="Protein kinase" evidence="1">
    <location>
        <begin position="35"/>
        <end position="351"/>
    </location>
</feature>
<dbReference type="InterPro" id="IPR002575">
    <property type="entry name" value="Aminoglycoside_PTrfase"/>
</dbReference>
<name>A0A511DC05_9PSEU</name>
<sequence>MPSAVVQPEWLDVRLVDVAAVQRWGVAAGLPDAPIEDVRRIGGGTQNVVLRLAWGDRDLVLRRPPEHLRTSSNTALRREMRVLAALAGSDVPHPSLVAGCDDEAVLGGAVFYLMEAVDGSNPGDSLSALYRGSSMARHAAALDTAAALARLAAVDHEAVGLGGLGRPDGFLARQVPRWLDLLASYGQPSGAGLPHIDALAEWLTAHMPTGSRPGIVHGDYHLNNVLLDDESPRVAAIVDWEMCTIGDPLLDLGWLLVTWPGGGGNPVTGDAIATLGGLPGPDELIAHYAARSDRDLSAIGWYTVLAGLKLAIVIEGTHVRALAGKADLTTGRRLHDAAVDLLDRAAAIAGV</sequence>
<dbReference type="InterPro" id="IPR051678">
    <property type="entry name" value="AGP_Transferase"/>
</dbReference>
<dbReference type="PANTHER" id="PTHR21310">
    <property type="entry name" value="AMINOGLYCOSIDE PHOSPHOTRANSFERASE-RELATED-RELATED"/>
    <property type="match status" value="1"/>
</dbReference>
<dbReference type="Gene3D" id="3.30.200.20">
    <property type="entry name" value="Phosphorylase Kinase, domain 1"/>
    <property type="match status" value="1"/>
</dbReference>
<evidence type="ECO:0000259" key="1">
    <source>
        <dbReference type="PROSITE" id="PS50011"/>
    </source>
</evidence>
<evidence type="ECO:0000313" key="2">
    <source>
        <dbReference type="EMBL" id="GEL22322.1"/>
    </source>
</evidence>
<dbReference type="OrthoDB" id="3806873at2"/>
<comment type="caution">
    <text evidence="2">The sequence shown here is derived from an EMBL/GenBank/DDBJ whole genome shotgun (WGS) entry which is preliminary data.</text>
</comment>
<organism evidence="2 3">
    <name type="scientific">Pseudonocardia sulfidoxydans NBRC 16205</name>
    <dbReference type="NCBI Taxonomy" id="1223511"/>
    <lineage>
        <taxon>Bacteria</taxon>
        <taxon>Bacillati</taxon>
        <taxon>Actinomycetota</taxon>
        <taxon>Actinomycetes</taxon>
        <taxon>Pseudonocardiales</taxon>
        <taxon>Pseudonocardiaceae</taxon>
        <taxon>Pseudonocardia</taxon>
    </lineage>
</organism>
<dbReference type="InterPro" id="IPR000719">
    <property type="entry name" value="Prot_kinase_dom"/>
</dbReference>
<dbReference type="InterPro" id="IPR011009">
    <property type="entry name" value="Kinase-like_dom_sf"/>
</dbReference>
<dbReference type="RefSeq" id="WP_147103376.1">
    <property type="nucleotide sequence ID" value="NZ_BJVJ01000008.1"/>
</dbReference>
<dbReference type="EMBL" id="BJVJ01000008">
    <property type="protein sequence ID" value="GEL22322.1"/>
    <property type="molecule type" value="Genomic_DNA"/>
</dbReference>
<dbReference type="Gene3D" id="3.90.1200.10">
    <property type="match status" value="1"/>
</dbReference>
<dbReference type="AlphaFoldDB" id="A0A511DC05"/>
<gene>
    <name evidence="2" type="ORF">PSU4_12760</name>
</gene>
<dbReference type="Proteomes" id="UP000321685">
    <property type="component" value="Unassembled WGS sequence"/>
</dbReference>
<keyword evidence="3" id="KW-1185">Reference proteome</keyword>
<proteinExistence type="predicted"/>
<evidence type="ECO:0000313" key="3">
    <source>
        <dbReference type="Proteomes" id="UP000321685"/>
    </source>
</evidence>
<dbReference type="GO" id="GO:0005524">
    <property type="term" value="F:ATP binding"/>
    <property type="evidence" value="ECO:0007669"/>
    <property type="project" value="InterPro"/>
</dbReference>
<keyword evidence="2" id="KW-0808">Transferase</keyword>
<dbReference type="CDD" id="cd05154">
    <property type="entry name" value="ACAD10_11_N-like"/>
    <property type="match status" value="1"/>
</dbReference>
<dbReference type="PROSITE" id="PS50011">
    <property type="entry name" value="PROTEIN_KINASE_DOM"/>
    <property type="match status" value="1"/>
</dbReference>
<dbReference type="SUPFAM" id="SSF56112">
    <property type="entry name" value="Protein kinase-like (PK-like)"/>
    <property type="match status" value="1"/>
</dbReference>
<dbReference type="PANTHER" id="PTHR21310:SF40">
    <property type="entry name" value="AMINOGLYCOSIDE PHOSPHOTRANSFERASE DOMAIN-CONTAINING PROTEIN-RELATED"/>
    <property type="match status" value="1"/>
</dbReference>
<accession>A0A511DC05</accession>
<protein>
    <submittedName>
        <fullName evidence="2">Putative aminoglycoside phosphotransferase</fullName>
    </submittedName>
</protein>
<dbReference type="InterPro" id="IPR041726">
    <property type="entry name" value="ACAD10_11_N"/>
</dbReference>